<organism evidence="3 4">
    <name type="scientific">Flaviramulus multivorans</name>
    <dbReference type="NCBI Taxonomy" id="1304750"/>
    <lineage>
        <taxon>Bacteria</taxon>
        <taxon>Pseudomonadati</taxon>
        <taxon>Bacteroidota</taxon>
        <taxon>Flavobacteriia</taxon>
        <taxon>Flavobacteriales</taxon>
        <taxon>Flavobacteriaceae</taxon>
        <taxon>Flaviramulus</taxon>
    </lineage>
</organism>
<proteinExistence type="predicted"/>
<dbReference type="PROSITE" id="PS51257">
    <property type="entry name" value="PROKAR_LIPOPROTEIN"/>
    <property type="match status" value="1"/>
</dbReference>
<dbReference type="Pfam" id="PF20434">
    <property type="entry name" value="BD-FAE"/>
    <property type="match status" value="1"/>
</dbReference>
<name>A0ABS9IJ51_9FLAO</name>
<dbReference type="EMBL" id="JAKKDV010000002">
    <property type="protein sequence ID" value="MCF7560500.1"/>
    <property type="molecule type" value="Genomic_DNA"/>
</dbReference>
<comment type="caution">
    <text evidence="3">The sequence shown here is derived from an EMBL/GenBank/DDBJ whole genome shotgun (WGS) entry which is preliminary data.</text>
</comment>
<evidence type="ECO:0000256" key="1">
    <source>
        <dbReference type="ARBA" id="ARBA00022801"/>
    </source>
</evidence>
<protein>
    <submittedName>
        <fullName evidence="3">Alpha/beta hydrolase</fullName>
    </submittedName>
</protein>
<evidence type="ECO:0000313" key="3">
    <source>
        <dbReference type="EMBL" id="MCF7560500.1"/>
    </source>
</evidence>
<dbReference type="PANTHER" id="PTHR48081">
    <property type="entry name" value="AB HYDROLASE SUPERFAMILY PROTEIN C4A8.06C"/>
    <property type="match status" value="1"/>
</dbReference>
<reference evidence="3 4" key="1">
    <citation type="submission" date="2022-01" db="EMBL/GenBank/DDBJ databases">
        <title>Draft genome sequence of Sabulilitoribacter multivorans KCTC 32326.</title>
        <authorList>
            <person name="Oh J.-S."/>
        </authorList>
    </citation>
    <scope>NUCLEOTIDE SEQUENCE [LARGE SCALE GENOMIC DNA]</scope>
    <source>
        <strain evidence="3 4">M-M16</strain>
    </source>
</reference>
<evidence type="ECO:0000313" key="4">
    <source>
        <dbReference type="Proteomes" id="UP001200022"/>
    </source>
</evidence>
<evidence type="ECO:0000259" key="2">
    <source>
        <dbReference type="Pfam" id="PF20434"/>
    </source>
</evidence>
<feature type="domain" description="BD-FAE-like" evidence="2">
    <location>
        <begin position="40"/>
        <end position="243"/>
    </location>
</feature>
<dbReference type="PANTHER" id="PTHR48081:SF13">
    <property type="entry name" value="ALPHA_BETA HYDROLASE"/>
    <property type="match status" value="1"/>
</dbReference>
<dbReference type="InterPro" id="IPR050300">
    <property type="entry name" value="GDXG_lipolytic_enzyme"/>
</dbReference>
<dbReference type="InterPro" id="IPR029058">
    <property type="entry name" value="AB_hydrolase_fold"/>
</dbReference>
<dbReference type="Gene3D" id="3.40.50.1820">
    <property type="entry name" value="alpha/beta hydrolase"/>
    <property type="match status" value="1"/>
</dbReference>
<keyword evidence="1 3" id="KW-0378">Hydrolase</keyword>
<dbReference type="InterPro" id="IPR049492">
    <property type="entry name" value="BD-FAE-like_dom"/>
</dbReference>
<keyword evidence="4" id="KW-1185">Reference proteome</keyword>
<gene>
    <name evidence="3" type="ORF">L3X39_07610</name>
</gene>
<accession>A0ABS9IJ51</accession>
<dbReference type="GO" id="GO:0016787">
    <property type="term" value="F:hydrolase activity"/>
    <property type="evidence" value="ECO:0007669"/>
    <property type="project" value="UniProtKB-KW"/>
</dbReference>
<sequence length="288" mass="31975">MRHFILFTLSILFVSCSSPIRVNTFIDVEYARVNETELLLDIFAPEGVKNPNLVVWIHGGGWVSGDKKNVPKVFVEKGYALVSINYRLTGVAQFPAQVHDVKAAIRFLRANASEYNIDAKKIVLAGSSAGGHLAALVGVTSNHEELEGTVGNFLNESSEVQGIIDFYGPTNFMTILHQSEPNSLMSRQNILVRLLGDLPANKPELSKLASPVFHVDNTDPPLLIMHGNKDFQVPIKQSYELENSYKEHDSEVSFKVIDGGGHGGSEFHTEENYTLVFEFLDKIFNNKK</sequence>
<dbReference type="RefSeq" id="WP_237231177.1">
    <property type="nucleotide sequence ID" value="NZ_JAKKDV010000002.1"/>
</dbReference>
<dbReference type="SUPFAM" id="SSF53474">
    <property type="entry name" value="alpha/beta-Hydrolases"/>
    <property type="match status" value="1"/>
</dbReference>
<dbReference type="Proteomes" id="UP001200022">
    <property type="component" value="Unassembled WGS sequence"/>
</dbReference>